<feature type="transmembrane region" description="Helical" evidence="2">
    <location>
        <begin position="324"/>
        <end position="348"/>
    </location>
</feature>
<reference evidence="3" key="2">
    <citation type="submission" date="2022-06" db="UniProtKB">
        <authorList>
            <consortium name="EnsemblMetazoa"/>
        </authorList>
    </citation>
    <scope>IDENTIFICATION</scope>
    <source>
        <strain evidence="3">DF5081</strain>
    </source>
</reference>
<sequence>MLDDNIEIVSKVITFFFPYDAKVEEYEYTDWYPGDPRDFTEGHPHGHETWGHGQKGWWEKDENGWHWYWMDQGDSSGHGSTRLPPIIRTTTRSSSLQQVTLSSLTELPEYSDTLLSVVLGFYALLLIVAFSSNILLANVIKKYRWNSAVVLQVFAIAAWIDHVVSFALLIFVMYLAIFCFKFYWSNKNRSVEWGRSYVLYAVISTWLIAFLVAGFTAFFQCDSHINQLDQCIRIVCAVSNVFSSVFTELLTRVRIVIIIVIILLILLSVRVGSSTHRRESMVKVEGADIHGDRELLLMCCLVFVIYEVSIMIPQLLIYTCISPLISVCAWHFGVLLSTMATPIAVISISRNTRDRALLLYSCSGKGKSAPQGSYAHTAKKYHERAEVTAASKKRRPSGISLFSNEPSGESNNNRKLSMIMEEPVAVKPIGAPESVAIQQYQPIVSHAPPVFSKATKVPKIPNIVRVQSADQVERKTVDYEFSKRRMSHYDMPSMVNSRMKKRLSLGGNTVNMNLPNHIFVHHIHHDNKVRPLELGVSTTISEVE</sequence>
<dbReference type="EnsemblMetazoa" id="CJA04749.1">
    <property type="protein sequence ID" value="CJA04749.1"/>
    <property type="gene ID" value="WBGene00123953"/>
</dbReference>
<keyword evidence="4" id="KW-1185">Reference proteome</keyword>
<dbReference type="OMA" id="QCDSHIN"/>
<keyword evidence="2" id="KW-0812">Transmembrane</keyword>
<evidence type="ECO:0000313" key="3">
    <source>
        <dbReference type="EnsemblMetazoa" id="CJA04749.1"/>
    </source>
</evidence>
<feature type="transmembrane region" description="Helical" evidence="2">
    <location>
        <begin position="143"/>
        <end position="160"/>
    </location>
</feature>
<keyword evidence="2" id="KW-0472">Membrane</keyword>
<feature type="region of interest" description="Disordered" evidence="1">
    <location>
        <begin position="393"/>
        <end position="412"/>
    </location>
</feature>
<proteinExistence type="predicted"/>
<feature type="transmembrane region" description="Helical" evidence="2">
    <location>
        <begin position="166"/>
        <end position="185"/>
    </location>
</feature>
<accession>A0A8R1HP61</accession>
<evidence type="ECO:0000313" key="4">
    <source>
        <dbReference type="Proteomes" id="UP000005237"/>
    </source>
</evidence>
<feature type="transmembrane region" description="Helical" evidence="2">
    <location>
        <begin position="114"/>
        <end position="136"/>
    </location>
</feature>
<feature type="compositionally biased region" description="Polar residues" evidence="1">
    <location>
        <begin position="400"/>
        <end position="412"/>
    </location>
</feature>
<feature type="transmembrane region" description="Helical" evidence="2">
    <location>
        <begin position="197"/>
        <end position="219"/>
    </location>
</feature>
<dbReference type="SUPFAM" id="SSF81321">
    <property type="entry name" value="Family A G protein-coupled receptor-like"/>
    <property type="match status" value="1"/>
</dbReference>
<organism evidence="3 4">
    <name type="scientific">Caenorhabditis japonica</name>
    <dbReference type="NCBI Taxonomy" id="281687"/>
    <lineage>
        <taxon>Eukaryota</taxon>
        <taxon>Metazoa</taxon>
        <taxon>Ecdysozoa</taxon>
        <taxon>Nematoda</taxon>
        <taxon>Chromadorea</taxon>
        <taxon>Rhabditida</taxon>
        <taxon>Rhabditina</taxon>
        <taxon>Rhabditomorpha</taxon>
        <taxon>Rhabditoidea</taxon>
        <taxon>Rhabditidae</taxon>
        <taxon>Peloderinae</taxon>
        <taxon>Caenorhabditis</taxon>
    </lineage>
</organism>
<dbReference type="AlphaFoldDB" id="A0A8R1HP61"/>
<evidence type="ECO:0000256" key="2">
    <source>
        <dbReference type="SAM" id="Phobius"/>
    </source>
</evidence>
<name>A0A8R1HP61_CAEJA</name>
<feature type="transmembrane region" description="Helical" evidence="2">
    <location>
        <begin position="253"/>
        <end position="273"/>
    </location>
</feature>
<feature type="transmembrane region" description="Helical" evidence="2">
    <location>
        <begin position="294"/>
        <end position="318"/>
    </location>
</feature>
<evidence type="ECO:0000256" key="1">
    <source>
        <dbReference type="SAM" id="MobiDB-lite"/>
    </source>
</evidence>
<keyword evidence="2" id="KW-1133">Transmembrane helix</keyword>
<dbReference type="Proteomes" id="UP000005237">
    <property type="component" value="Unassembled WGS sequence"/>
</dbReference>
<protein>
    <submittedName>
        <fullName evidence="3">Uncharacterized protein</fullName>
    </submittedName>
</protein>
<reference evidence="4" key="1">
    <citation type="submission" date="2010-08" db="EMBL/GenBank/DDBJ databases">
        <authorList>
            <consortium name="Caenorhabditis japonica Sequencing Consortium"/>
            <person name="Wilson R.K."/>
        </authorList>
    </citation>
    <scope>NUCLEOTIDE SEQUENCE [LARGE SCALE GENOMIC DNA]</scope>
    <source>
        <strain evidence="4">DF5081</strain>
    </source>
</reference>